<dbReference type="EMBL" id="FPAA01000005">
    <property type="protein sequence ID" value="SFS65845.1"/>
    <property type="molecule type" value="Genomic_DNA"/>
</dbReference>
<proteinExistence type="predicted"/>
<evidence type="ECO:0000313" key="2">
    <source>
        <dbReference type="Proteomes" id="UP000198660"/>
    </source>
</evidence>
<evidence type="ECO:0000313" key="1">
    <source>
        <dbReference type="EMBL" id="SFS65845.1"/>
    </source>
</evidence>
<accession>A0A1I6RMB8</accession>
<reference evidence="2" key="1">
    <citation type="submission" date="2016-10" db="EMBL/GenBank/DDBJ databases">
        <authorList>
            <person name="Varghese N."/>
            <person name="Submissions S."/>
        </authorList>
    </citation>
    <scope>NUCLEOTIDE SEQUENCE [LARGE SCALE GENOMIC DNA]</scope>
    <source>
        <strain evidence="2">DSM 45789</strain>
    </source>
</reference>
<dbReference type="Proteomes" id="UP000198660">
    <property type="component" value="Unassembled WGS sequence"/>
</dbReference>
<dbReference type="AlphaFoldDB" id="A0A1I6RMB8"/>
<dbReference type="RefSeq" id="WP_176391980.1">
    <property type="nucleotide sequence ID" value="NZ_FPAA01000005.1"/>
</dbReference>
<gene>
    <name evidence="1" type="ORF">SAMN05444972_105205</name>
</gene>
<keyword evidence="2" id="KW-1185">Reference proteome</keyword>
<sequence>MEQETVWGSPSESRQTGEKCEVCEDWLREEDALAVCTPCSTFMESHLV</sequence>
<protein>
    <submittedName>
        <fullName evidence="1">Uncharacterized protein</fullName>
    </submittedName>
</protein>
<organism evidence="1 2">
    <name type="scientific">Marininema halotolerans</name>
    <dbReference type="NCBI Taxonomy" id="1155944"/>
    <lineage>
        <taxon>Bacteria</taxon>
        <taxon>Bacillati</taxon>
        <taxon>Bacillota</taxon>
        <taxon>Bacilli</taxon>
        <taxon>Bacillales</taxon>
        <taxon>Thermoactinomycetaceae</taxon>
        <taxon>Marininema</taxon>
    </lineage>
</organism>
<name>A0A1I6RMB8_9BACL</name>